<sequence length="92" mass="10080">MTMVCCDTPLPRPVTRTIPRLNASTDSVGLTAAARTLDERASHAADRLVTLIRTLSRAIADHRRRRLDAAALEALPFDLRKDLGWPSGDTIS</sequence>
<dbReference type="AlphaFoldDB" id="K2QSH8"/>
<gene>
    <name evidence="1" type="ORF">QWE_18889</name>
</gene>
<dbReference type="Proteomes" id="UP000007123">
    <property type="component" value="Unassembled WGS sequence"/>
</dbReference>
<protein>
    <recommendedName>
        <fullName evidence="3">DUF1127 domain-containing protein</fullName>
    </recommendedName>
</protein>
<keyword evidence="2" id="KW-1185">Reference proteome</keyword>
<accession>K2QSH8</accession>
<organism evidence="1 2">
    <name type="scientific">Agrobacterium albertimagni AOL15</name>
    <dbReference type="NCBI Taxonomy" id="1156935"/>
    <lineage>
        <taxon>Bacteria</taxon>
        <taxon>Pseudomonadati</taxon>
        <taxon>Pseudomonadota</taxon>
        <taxon>Alphaproteobacteria</taxon>
        <taxon>Hyphomicrobiales</taxon>
        <taxon>Rhizobiaceae</taxon>
        <taxon>Rhizobium/Agrobacterium group</taxon>
        <taxon>Agrobacterium</taxon>
    </lineage>
</organism>
<evidence type="ECO:0008006" key="3">
    <source>
        <dbReference type="Google" id="ProtNLM"/>
    </source>
</evidence>
<evidence type="ECO:0000313" key="1">
    <source>
        <dbReference type="EMBL" id="EKF58022.1"/>
    </source>
</evidence>
<evidence type="ECO:0000313" key="2">
    <source>
        <dbReference type="Proteomes" id="UP000007123"/>
    </source>
</evidence>
<dbReference type="OrthoDB" id="8116829at2"/>
<name>K2QSH8_9HYPH</name>
<reference evidence="1 2" key="1">
    <citation type="journal article" date="2012" name="J. Bacteriol.">
        <title>Draft Genome Sequence of Agrobacterium albertimagni Strain AOL15.</title>
        <authorList>
            <person name="Trimble W.L."/>
            <person name="Phung le T."/>
            <person name="Meyer F."/>
            <person name="Gilbert J.A."/>
            <person name="Silver S."/>
        </authorList>
    </citation>
    <scope>NUCLEOTIDE SEQUENCE [LARGE SCALE GENOMIC DNA]</scope>
    <source>
        <strain evidence="1 2">AOL15</strain>
    </source>
</reference>
<dbReference type="PATRIC" id="fig|1156935.5.peg.3842"/>
<proteinExistence type="predicted"/>
<dbReference type="RefSeq" id="WP_006727768.1">
    <property type="nucleotide sequence ID" value="NZ_ALJF01000014.1"/>
</dbReference>
<comment type="caution">
    <text evidence="1">The sequence shown here is derived from an EMBL/GenBank/DDBJ whole genome shotgun (WGS) entry which is preliminary data.</text>
</comment>
<dbReference type="EMBL" id="ALJF01000014">
    <property type="protein sequence ID" value="EKF58022.1"/>
    <property type="molecule type" value="Genomic_DNA"/>
</dbReference>
<dbReference type="STRING" id="1156935.QWE_18889"/>